<dbReference type="GO" id="GO:0032259">
    <property type="term" value="P:methylation"/>
    <property type="evidence" value="ECO:0007669"/>
    <property type="project" value="UniProtKB-KW"/>
</dbReference>
<dbReference type="GO" id="GO:0008168">
    <property type="term" value="F:methyltransferase activity"/>
    <property type="evidence" value="ECO:0007669"/>
    <property type="project" value="UniProtKB-KW"/>
</dbReference>
<dbReference type="CDD" id="cd02440">
    <property type="entry name" value="AdoMet_MTases"/>
    <property type="match status" value="1"/>
</dbReference>
<organism evidence="2 3">
    <name type="scientific">Leifsonia virtsii</name>
    <dbReference type="NCBI Taxonomy" id="3035915"/>
    <lineage>
        <taxon>Bacteria</taxon>
        <taxon>Bacillati</taxon>
        <taxon>Actinomycetota</taxon>
        <taxon>Actinomycetes</taxon>
        <taxon>Micrococcales</taxon>
        <taxon>Microbacteriaceae</taxon>
        <taxon>Leifsonia</taxon>
    </lineage>
</organism>
<keyword evidence="2" id="KW-0808">Transferase</keyword>
<keyword evidence="3" id="KW-1185">Reference proteome</keyword>
<evidence type="ECO:0000313" key="3">
    <source>
        <dbReference type="Proteomes" id="UP001174210"/>
    </source>
</evidence>
<dbReference type="RefSeq" id="WP_301218758.1">
    <property type="nucleotide sequence ID" value="NZ_JAROCB010000002.1"/>
</dbReference>
<dbReference type="SUPFAM" id="SSF53335">
    <property type="entry name" value="S-adenosyl-L-methionine-dependent methyltransferases"/>
    <property type="match status" value="1"/>
</dbReference>
<name>A0ABT8J005_9MICO</name>
<evidence type="ECO:0000313" key="2">
    <source>
        <dbReference type="EMBL" id="MDN4597614.1"/>
    </source>
</evidence>
<proteinExistence type="predicted"/>
<dbReference type="EMBL" id="JAROCB010000002">
    <property type="protein sequence ID" value="MDN4597614.1"/>
    <property type="molecule type" value="Genomic_DNA"/>
</dbReference>
<evidence type="ECO:0000256" key="1">
    <source>
        <dbReference type="SAM" id="MobiDB-lite"/>
    </source>
</evidence>
<feature type="region of interest" description="Disordered" evidence="1">
    <location>
        <begin position="1"/>
        <end position="20"/>
    </location>
</feature>
<reference evidence="2" key="1">
    <citation type="submission" date="2023-03" db="EMBL/GenBank/DDBJ databases">
        <title>MT1 and MT2 Draft Genomes of Novel Species.</title>
        <authorList>
            <person name="Venkateswaran K."/>
        </authorList>
    </citation>
    <scope>NUCLEOTIDE SEQUENCE</scope>
    <source>
        <strain evidence="2">F6_8S_P_1A</strain>
    </source>
</reference>
<dbReference type="Pfam" id="PF13489">
    <property type="entry name" value="Methyltransf_23"/>
    <property type="match status" value="1"/>
</dbReference>
<protein>
    <submittedName>
        <fullName evidence="2">Methyltransferase domain-containing protein</fullName>
    </submittedName>
</protein>
<keyword evidence="2" id="KW-0489">Methyltransferase</keyword>
<dbReference type="Gene3D" id="3.40.50.150">
    <property type="entry name" value="Vaccinia Virus protein VP39"/>
    <property type="match status" value="1"/>
</dbReference>
<gene>
    <name evidence="2" type="ORF">P5G59_10720</name>
</gene>
<dbReference type="InterPro" id="IPR029063">
    <property type="entry name" value="SAM-dependent_MTases_sf"/>
</dbReference>
<dbReference type="Proteomes" id="UP001174210">
    <property type="component" value="Unassembled WGS sequence"/>
</dbReference>
<sequence>MSERSERAEGATNDGRGTAGSDYAERLRRLDASWWRRTLNVQAPYRWNIRRHHLGRVLDVGSGLGRNLAHVGNNGVGVDHNPESVAIARARGLTAFTSDEFPTSGYAVPGAFDSMLLAHVVEHVDPDFAVELVRTYLPYIRRGGRVMFITPQERGYASDHTHVSFTDFDGLRRLADRAGLAVERQYSFPLPRFAGKAFTYNEFVQLTRIPT</sequence>
<comment type="caution">
    <text evidence="2">The sequence shown here is derived from an EMBL/GenBank/DDBJ whole genome shotgun (WGS) entry which is preliminary data.</text>
</comment>
<accession>A0ABT8J005</accession>